<comment type="caution">
    <text evidence="1">The sequence shown here is derived from an EMBL/GenBank/DDBJ whole genome shotgun (WGS) entry which is preliminary data.</text>
</comment>
<accession>A0A2T7BBT4</accession>
<evidence type="ECO:0000313" key="1">
    <source>
        <dbReference type="EMBL" id="PUZ21788.1"/>
    </source>
</evidence>
<keyword evidence="2" id="KW-1185">Reference proteome</keyword>
<dbReference type="EMBL" id="QCYK01000004">
    <property type="protein sequence ID" value="PUZ21788.1"/>
    <property type="molecule type" value="Genomic_DNA"/>
</dbReference>
<dbReference type="RefSeq" id="WP_108689437.1">
    <property type="nucleotide sequence ID" value="NZ_QCYK01000004.1"/>
</dbReference>
<proteinExistence type="predicted"/>
<name>A0A2T7BBT4_9BACT</name>
<dbReference type="OrthoDB" id="9157544at2"/>
<organism evidence="1 2">
    <name type="scientific">Chitinophaga parva</name>
    <dbReference type="NCBI Taxonomy" id="2169414"/>
    <lineage>
        <taxon>Bacteria</taxon>
        <taxon>Pseudomonadati</taxon>
        <taxon>Bacteroidota</taxon>
        <taxon>Chitinophagia</taxon>
        <taxon>Chitinophagales</taxon>
        <taxon>Chitinophagaceae</taxon>
        <taxon>Chitinophaga</taxon>
    </lineage>
</organism>
<dbReference type="Proteomes" id="UP000244450">
    <property type="component" value="Unassembled WGS sequence"/>
</dbReference>
<gene>
    <name evidence="1" type="ORF">DCC81_24685</name>
</gene>
<reference evidence="1 2" key="1">
    <citation type="submission" date="2018-04" db="EMBL/GenBank/DDBJ databases">
        <title>Chitinophaga fuyangensis sp. nov., isolated from soil in a chemical factory.</title>
        <authorList>
            <person name="Chen K."/>
        </authorList>
    </citation>
    <scope>NUCLEOTIDE SEQUENCE [LARGE SCALE GENOMIC DNA]</scope>
    <source>
        <strain evidence="1 2">LY-1</strain>
    </source>
</reference>
<sequence>MIEAKFQGTPGSWTAEELSTASGSYRPYVILSPEARSVCKTSYLSGDPKQEKENAYLIAAAPDLLEALMSCMSEIEAGVITSPALKKADAAVRKALHIK</sequence>
<dbReference type="AlphaFoldDB" id="A0A2T7BBT4"/>
<evidence type="ECO:0000313" key="2">
    <source>
        <dbReference type="Proteomes" id="UP000244450"/>
    </source>
</evidence>
<protein>
    <submittedName>
        <fullName evidence="1">Uncharacterized protein</fullName>
    </submittedName>
</protein>